<dbReference type="InterPro" id="IPR001661">
    <property type="entry name" value="Glyco_hydro_37"/>
</dbReference>
<name>A0A370WSF0_9GAMM</name>
<keyword evidence="2" id="KW-0326">Glycosidase</keyword>
<dbReference type="GO" id="GO:0004555">
    <property type="term" value="F:alpha,alpha-trehalase activity"/>
    <property type="evidence" value="ECO:0007669"/>
    <property type="project" value="InterPro"/>
</dbReference>
<proteinExistence type="predicted"/>
<dbReference type="Pfam" id="PF01204">
    <property type="entry name" value="Trehalase"/>
    <property type="match status" value="1"/>
</dbReference>
<evidence type="ECO:0000313" key="4">
    <source>
        <dbReference type="EMBL" id="RDS79044.1"/>
    </source>
</evidence>
<dbReference type="OrthoDB" id="106887at2"/>
<dbReference type="PROSITE" id="PS00927">
    <property type="entry name" value="TREHALASE_1"/>
    <property type="match status" value="1"/>
</dbReference>
<dbReference type="PROSITE" id="PS00928">
    <property type="entry name" value="TREHALASE_2"/>
    <property type="match status" value="1"/>
</dbReference>
<organism evidence="4 5">
    <name type="scientific">Dyella monticola</name>
    <dbReference type="NCBI Taxonomy" id="1927958"/>
    <lineage>
        <taxon>Bacteria</taxon>
        <taxon>Pseudomonadati</taxon>
        <taxon>Pseudomonadota</taxon>
        <taxon>Gammaproteobacteria</taxon>
        <taxon>Lysobacterales</taxon>
        <taxon>Rhodanobacteraceae</taxon>
        <taxon>Dyella</taxon>
    </lineage>
</organism>
<dbReference type="InterPro" id="IPR012341">
    <property type="entry name" value="6hp_glycosidase-like_sf"/>
</dbReference>
<dbReference type="AlphaFoldDB" id="A0A370WSF0"/>
<dbReference type="Gene3D" id="1.50.10.10">
    <property type="match status" value="1"/>
</dbReference>
<evidence type="ECO:0000313" key="5">
    <source>
        <dbReference type="Proteomes" id="UP000254258"/>
    </source>
</evidence>
<reference evidence="4 5" key="1">
    <citation type="submission" date="2018-07" db="EMBL/GenBank/DDBJ databases">
        <title>Dyella monticola sp. nov. and Dyella psychrodurans sp. nov. isolated from monsoon evergreen broad-leaved forest soil of Dinghu Mountain, China.</title>
        <authorList>
            <person name="Gao Z."/>
            <person name="Qiu L."/>
        </authorList>
    </citation>
    <scope>NUCLEOTIDE SEQUENCE [LARGE SCALE GENOMIC DNA]</scope>
    <source>
        <strain evidence="4 5">4G-K06</strain>
    </source>
</reference>
<gene>
    <name evidence="4" type="ORF">DWU98_19985</name>
</gene>
<dbReference type="InterPro" id="IPR008928">
    <property type="entry name" value="6-hairpin_glycosidase_sf"/>
</dbReference>
<dbReference type="SUPFAM" id="SSF48208">
    <property type="entry name" value="Six-hairpin glycosidases"/>
    <property type="match status" value="1"/>
</dbReference>
<dbReference type="EMBL" id="QRBE01000018">
    <property type="protein sequence ID" value="RDS79044.1"/>
    <property type="molecule type" value="Genomic_DNA"/>
</dbReference>
<dbReference type="Proteomes" id="UP000254258">
    <property type="component" value="Unassembled WGS sequence"/>
</dbReference>
<protein>
    <recommendedName>
        <fullName evidence="3">Putative periplasmic trehalase</fullName>
    </recommendedName>
</protein>
<sequence length="530" mass="60415">MNEQTFVSPRTPPTGVVPADTLTPADRYQELFIDVQRGRVFPDSKTFVDCAPHGEPECILQLYRTERAEPGFDLATFVHANFEVPRIHRSHYVSVPGQPLREHIDSLWDVLTRRPDRHPPRSSLLPLPHRYVVPGGRFCELYYWDSYFTMLGLAESGRHDLLHCMASNFGHLIDTFGHIPNGNRTYYLSRSQPPVFALMVELFEKHGVRDAIEWLPQLRKEYDFWMEGADALQPGDAHRRCVRLDDGSLLNRYWDDRDTPREESHLEDVTTASRTTRPKTQVYRDLRAGAESGWDFSSRWCDGKLETIRTTAIIPVDLNAFLYKLEQQIAELSRADRQDKQADDFTARAYTRRTAINRQLWNDKEGCFLDYDWQRHAPRPALNAATSAPLYVGLASAKQAMRVADAMCTRLMEEGGMGATDVESGQQWDKPNGWAPLQWLAIQGLRRYGLHAYAEDIAHRWLLTVSSLYERESKLVEKYVLNVPPGGAVGGSGGEYPLQDGFGWTNGVTRRLLHEKPDHKAHHACAGAKA</sequence>
<dbReference type="GO" id="GO:0005993">
    <property type="term" value="P:trehalose catabolic process"/>
    <property type="evidence" value="ECO:0007669"/>
    <property type="project" value="TreeGrafter"/>
</dbReference>
<dbReference type="PRINTS" id="PR00744">
    <property type="entry name" value="GLHYDRLASE37"/>
</dbReference>
<keyword evidence="1" id="KW-0378">Hydrolase</keyword>
<accession>A0A370WSF0</accession>
<dbReference type="FunFam" id="1.50.10.10:FF:000003">
    <property type="entry name" value="Cytoplasmic trehalase"/>
    <property type="match status" value="1"/>
</dbReference>
<dbReference type="InterPro" id="IPR018232">
    <property type="entry name" value="Glyco_hydro_37_CS"/>
</dbReference>
<keyword evidence="5" id="KW-1185">Reference proteome</keyword>
<dbReference type="PANTHER" id="PTHR23403:SF8">
    <property type="entry name" value="CYTOPLASMIC TREHALASE"/>
    <property type="match status" value="1"/>
</dbReference>
<dbReference type="PANTHER" id="PTHR23403">
    <property type="entry name" value="TREHALASE"/>
    <property type="match status" value="1"/>
</dbReference>
<dbReference type="NCBIfam" id="NF009773">
    <property type="entry name" value="PRK13270.1"/>
    <property type="match status" value="1"/>
</dbReference>
<evidence type="ECO:0000256" key="1">
    <source>
        <dbReference type="ARBA" id="ARBA00022801"/>
    </source>
</evidence>
<evidence type="ECO:0000256" key="2">
    <source>
        <dbReference type="ARBA" id="ARBA00023295"/>
    </source>
</evidence>
<comment type="caution">
    <text evidence="4">The sequence shown here is derived from an EMBL/GenBank/DDBJ whole genome shotgun (WGS) entry which is preliminary data.</text>
</comment>
<evidence type="ECO:0000256" key="3">
    <source>
        <dbReference type="ARBA" id="ARBA00073174"/>
    </source>
</evidence>
<dbReference type="RefSeq" id="WP_115497382.1">
    <property type="nucleotide sequence ID" value="NZ_QRBE01000018.1"/>
</dbReference>
<dbReference type="NCBIfam" id="NF009774">
    <property type="entry name" value="PRK13271.1"/>
    <property type="match status" value="1"/>
</dbReference>